<dbReference type="Proteomes" id="UP000017836">
    <property type="component" value="Unassembled WGS sequence"/>
</dbReference>
<reference evidence="7" key="1">
    <citation type="journal article" date="2013" name="Science">
        <title>The Amborella genome and the evolution of flowering plants.</title>
        <authorList>
            <consortium name="Amborella Genome Project"/>
        </authorList>
    </citation>
    <scope>NUCLEOTIDE SEQUENCE [LARGE SCALE GENOMIC DNA]</scope>
</reference>
<keyword evidence="3" id="KW-1015">Disulfide bond</keyword>
<evidence type="ECO:0000256" key="3">
    <source>
        <dbReference type="ARBA" id="ARBA00023157"/>
    </source>
</evidence>
<evidence type="ECO:0000256" key="2">
    <source>
        <dbReference type="ARBA" id="ARBA00022729"/>
    </source>
</evidence>
<evidence type="ECO:0000313" key="7">
    <source>
        <dbReference type="Proteomes" id="UP000017836"/>
    </source>
</evidence>
<feature type="domain" description="Bifunctional inhibitor/plant lipid transfer protein/seed storage helical" evidence="5">
    <location>
        <begin position="85"/>
        <end position="163"/>
    </location>
</feature>
<evidence type="ECO:0000256" key="4">
    <source>
        <dbReference type="ARBA" id="ARBA00023180"/>
    </source>
</evidence>
<keyword evidence="4" id="KW-0325">Glycoprotein</keyword>
<dbReference type="InterPro" id="IPR043325">
    <property type="entry name" value="LTSS"/>
</dbReference>
<keyword evidence="7" id="KW-1185">Reference proteome</keyword>
<dbReference type="SUPFAM" id="SSF47699">
    <property type="entry name" value="Bifunctional inhibitor/lipid-transfer protein/seed storage 2S albumin"/>
    <property type="match status" value="1"/>
</dbReference>
<name>W1NTN3_AMBTC</name>
<evidence type="ECO:0000256" key="1">
    <source>
        <dbReference type="ARBA" id="ARBA00009748"/>
    </source>
</evidence>
<protein>
    <recommendedName>
        <fullName evidence="5">Bifunctional inhibitor/plant lipid transfer protein/seed storage helical domain-containing protein</fullName>
    </recommendedName>
</protein>
<dbReference type="Gramene" id="ERM98872">
    <property type="protein sequence ID" value="ERM98872"/>
    <property type="gene ID" value="AMTR_s00236p00018010"/>
</dbReference>
<dbReference type="Pfam" id="PF14368">
    <property type="entry name" value="LTP_2"/>
    <property type="match status" value="1"/>
</dbReference>
<organism evidence="6 7">
    <name type="scientific">Amborella trichopoda</name>
    <dbReference type="NCBI Taxonomy" id="13333"/>
    <lineage>
        <taxon>Eukaryota</taxon>
        <taxon>Viridiplantae</taxon>
        <taxon>Streptophyta</taxon>
        <taxon>Embryophyta</taxon>
        <taxon>Tracheophyta</taxon>
        <taxon>Spermatophyta</taxon>
        <taxon>Magnoliopsida</taxon>
        <taxon>Amborellales</taxon>
        <taxon>Amborellaceae</taxon>
        <taxon>Amborella</taxon>
    </lineage>
</organism>
<proteinExistence type="inferred from homology"/>
<dbReference type="HOGENOM" id="CLU_1706662_0_0_1"/>
<keyword evidence="2" id="KW-0732">Signal</keyword>
<dbReference type="Gene3D" id="1.10.110.10">
    <property type="entry name" value="Plant lipid-transfer and hydrophobic proteins"/>
    <property type="match status" value="1"/>
</dbReference>
<dbReference type="CDD" id="cd00010">
    <property type="entry name" value="AAI_LTSS"/>
    <property type="match status" value="1"/>
</dbReference>
<dbReference type="AlphaFoldDB" id="W1NTN3"/>
<dbReference type="EMBL" id="KI395166">
    <property type="protein sequence ID" value="ERM98872.1"/>
    <property type="molecule type" value="Genomic_DNA"/>
</dbReference>
<comment type="similarity">
    <text evidence="1">Belongs to the plant LTP family.</text>
</comment>
<evidence type="ECO:0000259" key="5">
    <source>
        <dbReference type="Pfam" id="PF14368"/>
    </source>
</evidence>
<sequence>MEIHIYKESPKEIKSMTTDHRVQLESSLLACSSWRSSSAVADVLIGSSKFGQSSFDDFLEVRREGKCEEVVVLGGVGEVGGDMVEDRKECTEQLIGLATCLLYVQREAVAPTKDCRWGLKQVVEKSGMCLCILIKYSTDPNLRIENNTSLTAKLPHSCSASVDILYYPV</sequence>
<evidence type="ECO:0000313" key="6">
    <source>
        <dbReference type="EMBL" id="ERM98872.1"/>
    </source>
</evidence>
<gene>
    <name evidence="6" type="ORF">AMTR_s00236p00018010</name>
</gene>
<dbReference type="InterPro" id="IPR036312">
    <property type="entry name" value="Bifun_inhib/LTP/seed_sf"/>
</dbReference>
<accession>W1NTN3</accession>
<dbReference type="PANTHER" id="PTHR33044">
    <property type="entry name" value="BIFUNCTIONAL INHIBITOR/LIPID-TRANSFER PROTEIN/SEED STORAGE 2S ALBUMIN SUPERFAMILY PROTEIN-RELATED"/>
    <property type="match status" value="1"/>
</dbReference>
<dbReference type="InterPro" id="IPR016140">
    <property type="entry name" value="Bifunc_inhib/LTP/seed_store"/>
</dbReference>